<evidence type="ECO:0000256" key="9">
    <source>
        <dbReference type="ARBA" id="ARBA00023136"/>
    </source>
</evidence>
<name>A0A965LKW2_9PROT</name>
<feature type="transmembrane region" description="Helical" evidence="10">
    <location>
        <begin position="121"/>
        <end position="141"/>
    </location>
</feature>
<evidence type="ECO:0000256" key="8">
    <source>
        <dbReference type="ARBA" id="ARBA00022989"/>
    </source>
</evidence>
<gene>
    <name evidence="11" type="ORF">EBT44_03030</name>
</gene>
<feature type="transmembrane region" description="Helical" evidence="10">
    <location>
        <begin position="94"/>
        <end position="115"/>
    </location>
</feature>
<dbReference type="PANTHER" id="PTHR36122">
    <property type="entry name" value="NICOTINAMIDE RIBOSIDE TRANSPORTER PNUC"/>
    <property type="match status" value="1"/>
</dbReference>
<protein>
    <recommendedName>
        <fullName evidence="4">Nicotinamide riboside transporter PnuC</fullName>
    </recommendedName>
</protein>
<feature type="transmembrane region" description="Helical" evidence="10">
    <location>
        <begin position="171"/>
        <end position="189"/>
    </location>
</feature>
<dbReference type="EMBL" id="RFXN01000026">
    <property type="protein sequence ID" value="NBR93804.1"/>
    <property type="molecule type" value="Genomic_DNA"/>
</dbReference>
<organism evidence="11 12">
    <name type="scientific">Candidatus Fonsibacter lacus</name>
    <dbReference type="NCBI Taxonomy" id="2576439"/>
    <lineage>
        <taxon>Bacteria</taxon>
        <taxon>Pseudomonadati</taxon>
        <taxon>Pseudomonadota</taxon>
        <taxon>Alphaproteobacteria</taxon>
        <taxon>Candidatus Pelagibacterales</taxon>
        <taxon>Candidatus Pelagibacterales incertae sedis</taxon>
        <taxon>Candidatus Fonsibacter</taxon>
    </lineage>
</organism>
<evidence type="ECO:0000256" key="3">
    <source>
        <dbReference type="ARBA" id="ARBA00006669"/>
    </source>
</evidence>
<accession>A0A965LKW2</accession>
<evidence type="ECO:0000256" key="5">
    <source>
        <dbReference type="ARBA" id="ARBA00022448"/>
    </source>
</evidence>
<keyword evidence="6" id="KW-1003">Cell membrane</keyword>
<keyword evidence="7 10" id="KW-0812">Transmembrane</keyword>
<dbReference type="PANTHER" id="PTHR36122:SF2">
    <property type="entry name" value="NICOTINAMIDE RIBOSIDE TRANSPORTER PNUC"/>
    <property type="match status" value="1"/>
</dbReference>
<keyword evidence="9 10" id="KW-0472">Membrane</keyword>
<sequence length="205" mass="23094">MEGATLILFTAWDYQVSLLEFAAATTSLIAVYLGTTGQKVMWPWWIISSALYAIWFIDAKYYASFATQLIFVSFGLWGWVAWKKTGAEPAALSFRGRVISVIAFAICWIAFAPYLKSVGAVAIWSDTFGLLGSLIAQVIMVKEKWENWALWFAVDIVLTIQYFRGGAYFTSLVYLIFTAIAILGWIRWYKSAKEVDGFSNAQHSL</sequence>
<comment type="similarity">
    <text evidence="3">Belongs to the nicotinamide ribonucleoside (NR) uptake permease (TC 4.B.1) family.</text>
</comment>
<dbReference type="AlphaFoldDB" id="A0A965LKW2"/>
<dbReference type="Proteomes" id="UP000740727">
    <property type="component" value="Unassembled WGS sequence"/>
</dbReference>
<evidence type="ECO:0000256" key="6">
    <source>
        <dbReference type="ARBA" id="ARBA00022475"/>
    </source>
</evidence>
<evidence type="ECO:0000256" key="7">
    <source>
        <dbReference type="ARBA" id="ARBA00022692"/>
    </source>
</evidence>
<feature type="transmembrane region" description="Helical" evidence="10">
    <location>
        <begin position="40"/>
        <end position="57"/>
    </location>
</feature>
<dbReference type="Pfam" id="PF04973">
    <property type="entry name" value="NMN_transporter"/>
    <property type="match status" value="1"/>
</dbReference>
<dbReference type="GO" id="GO:0034257">
    <property type="term" value="F:nicotinamide riboside transmembrane transporter activity"/>
    <property type="evidence" value="ECO:0007669"/>
    <property type="project" value="InterPro"/>
</dbReference>
<proteinExistence type="inferred from homology"/>
<feature type="transmembrane region" description="Helical" evidence="10">
    <location>
        <begin position="12"/>
        <end position="33"/>
    </location>
</feature>
<reference evidence="11" key="1">
    <citation type="submission" date="2018-10" db="EMBL/GenBank/DDBJ databases">
        <title>Iterative Subtractive Binning of Freshwater Chronoseries Metagenomes Recovers Nearly Complete Genomes from over Four Hundred Novel Species.</title>
        <authorList>
            <person name="Rodriguez-R L.M."/>
            <person name="Tsementzi D."/>
            <person name="Luo C."/>
            <person name="Konstantinidis K.T."/>
        </authorList>
    </citation>
    <scope>NUCLEOTIDE SEQUENCE</scope>
    <source>
        <strain evidence="11">WB5_2A_028</strain>
    </source>
</reference>
<keyword evidence="5" id="KW-0813">Transport</keyword>
<comment type="caution">
    <text evidence="11">The sequence shown here is derived from an EMBL/GenBank/DDBJ whole genome shotgun (WGS) entry which is preliminary data.</text>
</comment>
<dbReference type="InterPro" id="IPR006419">
    <property type="entry name" value="NMN_transpt_PnuC"/>
</dbReference>
<evidence type="ECO:0000313" key="12">
    <source>
        <dbReference type="Proteomes" id="UP000740727"/>
    </source>
</evidence>
<evidence type="ECO:0000256" key="4">
    <source>
        <dbReference type="ARBA" id="ARBA00017522"/>
    </source>
</evidence>
<evidence type="ECO:0000256" key="2">
    <source>
        <dbReference type="ARBA" id="ARBA00004651"/>
    </source>
</evidence>
<evidence type="ECO:0000256" key="1">
    <source>
        <dbReference type="ARBA" id="ARBA00002672"/>
    </source>
</evidence>
<dbReference type="NCBIfam" id="TIGR01528">
    <property type="entry name" value="NMN_trans_PnuC"/>
    <property type="match status" value="1"/>
</dbReference>
<evidence type="ECO:0000313" key="11">
    <source>
        <dbReference type="EMBL" id="NBR93804.1"/>
    </source>
</evidence>
<dbReference type="GO" id="GO:0005886">
    <property type="term" value="C:plasma membrane"/>
    <property type="evidence" value="ECO:0007669"/>
    <property type="project" value="UniProtKB-SubCell"/>
</dbReference>
<comment type="subcellular location">
    <subcellularLocation>
        <location evidence="2">Cell membrane</location>
        <topology evidence="2">Multi-pass membrane protein</topology>
    </subcellularLocation>
</comment>
<feature type="transmembrane region" description="Helical" evidence="10">
    <location>
        <begin position="148"/>
        <end position="165"/>
    </location>
</feature>
<keyword evidence="8 10" id="KW-1133">Transmembrane helix</keyword>
<comment type="function">
    <text evidence="1">Required for nicotinamide riboside transport across the inner membrane.</text>
</comment>
<evidence type="ECO:0000256" key="10">
    <source>
        <dbReference type="SAM" id="Phobius"/>
    </source>
</evidence>
<feature type="transmembrane region" description="Helical" evidence="10">
    <location>
        <begin position="63"/>
        <end position="82"/>
    </location>
</feature>